<evidence type="ECO:0000256" key="2">
    <source>
        <dbReference type="ARBA" id="ARBA00022741"/>
    </source>
</evidence>
<evidence type="ECO:0000256" key="11">
    <source>
        <dbReference type="ARBA" id="ARBA00078020"/>
    </source>
</evidence>
<keyword evidence="3" id="KW-0501">Molybdenum cofactor biosynthesis</keyword>
<evidence type="ECO:0000256" key="3">
    <source>
        <dbReference type="ARBA" id="ARBA00023150"/>
    </source>
</evidence>
<evidence type="ECO:0000256" key="7">
    <source>
        <dbReference type="ARBA" id="ARBA00063099"/>
    </source>
</evidence>
<comment type="pathway">
    <text evidence="1">Cofactor biosynthesis; molybdopterin biosynthesis.</text>
</comment>
<evidence type="ECO:0000256" key="6">
    <source>
        <dbReference type="ARBA" id="ARBA00054425"/>
    </source>
</evidence>
<evidence type="ECO:0000313" key="13">
    <source>
        <dbReference type="EMBL" id="KLA24347.1"/>
    </source>
</evidence>
<dbReference type="CDD" id="cd00754">
    <property type="entry name" value="Ubl_MoaD"/>
    <property type="match status" value="1"/>
</dbReference>
<dbReference type="GO" id="GO:1990133">
    <property type="term" value="C:molybdopterin adenylyltransferase complex"/>
    <property type="evidence" value="ECO:0007669"/>
    <property type="project" value="TreeGrafter"/>
</dbReference>
<accession>A0A063CQX1</accession>
<protein>
    <recommendedName>
        <fullName evidence="5">Molybdopterin synthase sulfur carrier subunit</fullName>
    </recommendedName>
    <alternativeName>
        <fullName evidence="11">MPT synthase subunit 1</fullName>
    </alternativeName>
    <alternativeName>
        <fullName evidence="8">Molybdenum cofactor biosynthesis protein D</fullName>
    </alternativeName>
    <alternativeName>
        <fullName evidence="10">Molybdopterin-converting factor small subunit</fullName>
    </alternativeName>
    <alternativeName>
        <fullName evidence="9">Molybdopterin-converting factor subunit 1</fullName>
    </alternativeName>
    <alternativeName>
        <fullName evidence="12">Sulfur carrier protein MoaD</fullName>
    </alternativeName>
</protein>
<dbReference type="Proteomes" id="UP000035214">
    <property type="component" value="Unassembled WGS sequence"/>
</dbReference>
<dbReference type="InterPro" id="IPR016155">
    <property type="entry name" value="Mopterin_synth/thiamin_S_b"/>
</dbReference>
<name>A0A063CQX1_BACCE</name>
<evidence type="ECO:0000313" key="14">
    <source>
        <dbReference type="Proteomes" id="UP000035214"/>
    </source>
</evidence>
<evidence type="ECO:0000256" key="10">
    <source>
        <dbReference type="ARBA" id="ARBA00077809"/>
    </source>
</evidence>
<dbReference type="AlphaFoldDB" id="A0A063CQX1"/>
<organism evidence="13 14">
    <name type="scientific">Bacillus cereus</name>
    <dbReference type="NCBI Taxonomy" id="1396"/>
    <lineage>
        <taxon>Bacteria</taxon>
        <taxon>Bacillati</taxon>
        <taxon>Bacillota</taxon>
        <taxon>Bacilli</taxon>
        <taxon>Bacillales</taxon>
        <taxon>Bacillaceae</taxon>
        <taxon>Bacillus</taxon>
        <taxon>Bacillus cereus group</taxon>
    </lineage>
</organism>
<dbReference type="Gene3D" id="3.10.20.30">
    <property type="match status" value="1"/>
</dbReference>
<comment type="function">
    <text evidence="6">Involved in sulfur transfer in the conversion of molybdopterin precursor Z to molybdopterin.</text>
</comment>
<evidence type="ECO:0000256" key="1">
    <source>
        <dbReference type="ARBA" id="ARBA00005046"/>
    </source>
</evidence>
<dbReference type="InterPro" id="IPR044672">
    <property type="entry name" value="MOCS2A"/>
</dbReference>
<dbReference type="KEGG" id="bcef:BcrFT9_03750"/>
<comment type="caution">
    <text evidence="13">The sequence shown here is derived from an EMBL/GenBank/DDBJ whole genome shotgun (WGS) entry which is preliminary data.</text>
</comment>
<evidence type="ECO:0000256" key="9">
    <source>
        <dbReference type="ARBA" id="ARBA00076711"/>
    </source>
</evidence>
<dbReference type="InterPro" id="IPR012675">
    <property type="entry name" value="Beta-grasp_dom_sf"/>
</dbReference>
<dbReference type="InterPro" id="IPR003749">
    <property type="entry name" value="ThiS/MoaD-like"/>
</dbReference>
<dbReference type="UniPathway" id="UPA00344"/>
<keyword evidence="2" id="KW-0547">Nucleotide-binding</keyword>
<dbReference type="Pfam" id="PF02597">
    <property type="entry name" value="ThiS"/>
    <property type="match status" value="1"/>
</dbReference>
<dbReference type="PANTHER" id="PTHR33359">
    <property type="entry name" value="MOLYBDOPTERIN SYNTHASE SULFUR CARRIER SUBUNIT"/>
    <property type="match status" value="1"/>
</dbReference>
<dbReference type="RefSeq" id="WP_000621786.1">
    <property type="nucleotide sequence ID" value="NZ_CP039269.1"/>
</dbReference>
<dbReference type="NCBIfam" id="TIGR01682">
    <property type="entry name" value="moaD"/>
    <property type="match status" value="1"/>
</dbReference>
<dbReference type="SUPFAM" id="SSF54285">
    <property type="entry name" value="MoaD/ThiS"/>
    <property type="match status" value="1"/>
</dbReference>
<dbReference type="EMBL" id="LCYI01000050">
    <property type="protein sequence ID" value="KLA24347.1"/>
    <property type="molecule type" value="Genomic_DNA"/>
</dbReference>
<dbReference type="OMA" id="WITDQYP"/>
<sequence length="77" mass="8369">MIRVLLFANLQEEAGRSELQIEKENITVAELKDIVATEYNVPVLAPIMVAINEEYANEDDTIQSGDVVALIPPVSGG</sequence>
<dbReference type="GO" id="GO:0006777">
    <property type="term" value="P:Mo-molybdopterin cofactor biosynthetic process"/>
    <property type="evidence" value="ECO:0007669"/>
    <property type="project" value="UniProtKB-KW"/>
</dbReference>
<proteinExistence type="inferred from homology"/>
<gene>
    <name evidence="13" type="ORF">B4077_4341</name>
</gene>
<dbReference type="GO" id="GO:0000166">
    <property type="term" value="F:nucleotide binding"/>
    <property type="evidence" value="ECO:0007669"/>
    <property type="project" value="UniProtKB-KW"/>
</dbReference>
<dbReference type="FunFam" id="3.10.20.30:FF:000010">
    <property type="entry name" value="Molybdopterin synthase sulfur carrier subunit"/>
    <property type="match status" value="1"/>
</dbReference>
<evidence type="ECO:0000256" key="4">
    <source>
        <dbReference type="ARBA" id="ARBA00024200"/>
    </source>
</evidence>
<dbReference type="PANTHER" id="PTHR33359:SF1">
    <property type="entry name" value="MOLYBDOPTERIN SYNTHASE SULFUR CARRIER SUBUNIT"/>
    <property type="match status" value="1"/>
</dbReference>
<evidence type="ECO:0000256" key="8">
    <source>
        <dbReference type="ARBA" id="ARBA00075076"/>
    </source>
</evidence>
<evidence type="ECO:0000256" key="5">
    <source>
        <dbReference type="ARBA" id="ARBA00024247"/>
    </source>
</evidence>
<dbReference type="PATRIC" id="fig|1396.419.peg.1508"/>
<evidence type="ECO:0000256" key="12">
    <source>
        <dbReference type="ARBA" id="ARBA00078992"/>
    </source>
</evidence>
<dbReference type="GeneID" id="301201349"/>
<comment type="subunit">
    <text evidence="7">Heterotetramer of 2 MoaD subunits and 2 MoaE subunits. Forms a stable heterotetrameric complex of 2 MoaD and 2 MoeB during adenylation of MoaD by MoeB. During catalysis MoaD shuttles between the two heterotetrameric complexes.</text>
</comment>
<reference evidence="13 14" key="1">
    <citation type="submission" date="2015-04" db="EMBL/GenBank/DDBJ databases">
        <title>Draft Genome Sequences of Eight Spore-Forming Food Isolates of Bacillus cereus Genome sequencing.</title>
        <authorList>
            <person name="Krawcyk A.O."/>
            <person name="de Jong A."/>
            <person name="Eijlander R.T."/>
            <person name="Berendsen E.M."/>
            <person name="Holsappel S."/>
            <person name="Wells-Bennik M."/>
            <person name="Kuipers O.P."/>
        </authorList>
    </citation>
    <scope>NUCLEOTIDE SEQUENCE [LARGE SCALE GENOMIC DNA]</scope>
    <source>
        <strain evidence="13 14">B4077</strain>
    </source>
</reference>
<comment type="similarity">
    <text evidence="4">Belongs to the MoaD family.</text>
</comment>